<organism evidence="2 3">
    <name type="scientific">Lentisphaera araneosa HTCC2155</name>
    <dbReference type="NCBI Taxonomy" id="313628"/>
    <lineage>
        <taxon>Bacteria</taxon>
        <taxon>Pseudomonadati</taxon>
        <taxon>Lentisphaerota</taxon>
        <taxon>Lentisphaeria</taxon>
        <taxon>Lentisphaerales</taxon>
        <taxon>Lentisphaeraceae</taxon>
        <taxon>Lentisphaera</taxon>
    </lineage>
</organism>
<dbReference type="AlphaFoldDB" id="A6DHQ2"/>
<evidence type="ECO:0000313" key="2">
    <source>
        <dbReference type="EMBL" id="EDM29135.1"/>
    </source>
</evidence>
<evidence type="ECO:0000313" key="3">
    <source>
        <dbReference type="Proteomes" id="UP000004947"/>
    </source>
</evidence>
<reference evidence="2 3" key="1">
    <citation type="journal article" date="2010" name="J. Bacteriol.">
        <title>Genome sequence of Lentisphaera araneosa HTCC2155T, the type species of the order Lentisphaerales in the phylum Lentisphaerae.</title>
        <authorList>
            <person name="Thrash J.C."/>
            <person name="Cho J.C."/>
            <person name="Vergin K.L."/>
            <person name="Morris R.M."/>
            <person name="Giovannoni S.J."/>
        </authorList>
    </citation>
    <scope>NUCLEOTIDE SEQUENCE [LARGE SCALE GENOMIC DNA]</scope>
    <source>
        <strain evidence="2 3">HTCC2155</strain>
    </source>
</reference>
<keyword evidence="3" id="KW-1185">Reference proteome</keyword>
<name>A6DHQ2_9BACT</name>
<proteinExistence type="predicted"/>
<evidence type="ECO:0000256" key="1">
    <source>
        <dbReference type="SAM" id="MobiDB-lite"/>
    </source>
</evidence>
<protein>
    <submittedName>
        <fullName evidence="2">Uncharacterized protein</fullName>
    </submittedName>
</protein>
<feature type="compositionally biased region" description="Basic and acidic residues" evidence="1">
    <location>
        <begin position="26"/>
        <end position="41"/>
    </location>
</feature>
<dbReference type="RefSeq" id="WP_007277437.1">
    <property type="nucleotide sequence ID" value="NZ_ABCK01000003.1"/>
</dbReference>
<comment type="caution">
    <text evidence="2">The sequence shown here is derived from an EMBL/GenBank/DDBJ whole genome shotgun (WGS) entry which is preliminary data.</text>
</comment>
<gene>
    <name evidence="2" type="ORF">LNTAR_15002</name>
</gene>
<sequence length="66" mass="7551">MAKTGQLDDTSEQELTWTHNQADIIDPLHESHSSSEEETRQKVKALEAEILKIKEPYKGYFGGYDI</sequence>
<feature type="region of interest" description="Disordered" evidence="1">
    <location>
        <begin position="1"/>
        <end position="41"/>
    </location>
</feature>
<dbReference type="EMBL" id="ABCK01000003">
    <property type="protein sequence ID" value="EDM29135.1"/>
    <property type="molecule type" value="Genomic_DNA"/>
</dbReference>
<accession>A6DHQ2</accession>
<dbReference type="Proteomes" id="UP000004947">
    <property type="component" value="Unassembled WGS sequence"/>
</dbReference>